<dbReference type="GO" id="GO:0031507">
    <property type="term" value="P:heterochromatin formation"/>
    <property type="evidence" value="ECO:0007669"/>
    <property type="project" value="TreeGrafter"/>
</dbReference>
<dbReference type="PRINTS" id="PR01270">
    <property type="entry name" value="HDASUPER"/>
</dbReference>
<dbReference type="EC" id="3.5.1.98" evidence="17"/>
<evidence type="ECO:0000256" key="16">
    <source>
        <dbReference type="ARBA" id="ARBA00049416"/>
    </source>
</evidence>
<evidence type="ECO:0000256" key="11">
    <source>
        <dbReference type="ARBA" id="ARBA00023015"/>
    </source>
</evidence>
<keyword evidence="12 17" id="KW-0804">Transcription</keyword>
<dbReference type="GO" id="GO:0005634">
    <property type="term" value="C:nucleus"/>
    <property type="evidence" value="ECO:0007669"/>
    <property type="project" value="UniProtKB-SubCell"/>
</dbReference>
<feature type="binding site" evidence="20">
    <location>
        <position position="192"/>
    </location>
    <ligand>
        <name>a divalent metal cation</name>
        <dbReference type="ChEBI" id="CHEBI:60240"/>
    </ligand>
</feature>
<proteinExistence type="inferred from homology"/>
<dbReference type="GeneID" id="106662884"/>
<keyword evidence="11 17" id="KW-0805">Transcription regulation</keyword>
<feature type="binding site" evidence="19">
    <location>
        <position position="165"/>
    </location>
    <ligand>
        <name>substrate</name>
    </ligand>
</feature>
<evidence type="ECO:0000313" key="23">
    <source>
        <dbReference type="Proteomes" id="UP000494040"/>
    </source>
</evidence>
<evidence type="ECO:0000256" key="18">
    <source>
        <dbReference type="PIRSR" id="PIRSR037913-1"/>
    </source>
</evidence>
<dbReference type="GO" id="GO:0046872">
    <property type="term" value="F:metal ion binding"/>
    <property type="evidence" value="ECO:0007669"/>
    <property type="project" value="UniProtKB-KW"/>
</dbReference>
<dbReference type="OMA" id="CFWHSTG"/>
<keyword evidence="23" id="KW-1185">Reference proteome</keyword>
<evidence type="ECO:0000256" key="13">
    <source>
        <dbReference type="ARBA" id="ARBA00023242"/>
    </source>
</evidence>
<evidence type="ECO:0000256" key="3">
    <source>
        <dbReference type="ARBA" id="ARBA00004286"/>
    </source>
</evidence>
<dbReference type="PANTHER" id="PTHR10625:SF14">
    <property type="entry name" value="HISTONE DEACETYLASE 8"/>
    <property type="match status" value="1"/>
</dbReference>
<dbReference type="PRINTS" id="PR01271">
    <property type="entry name" value="HISDACETLASE"/>
</dbReference>
<evidence type="ECO:0000256" key="6">
    <source>
        <dbReference type="ARBA" id="ARBA00022490"/>
    </source>
</evidence>
<evidence type="ECO:0000256" key="7">
    <source>
        <dbReference type="ARBA" id="ARBA00022491"/>
    </source>
</evidence>
<dbReference type="EnsemblMetazoa" id="XM_014387321.2">
    <property type="protein sequence ID" value="XP_014242807.1"/>
    <property type="gene ID" value="LOC106662884"/>
</dbReference>
<dbReference type="PIRSF" id="PIRSF037913">
    <property type="entry name" value="His_deacetylse_1"/>
    <property type="match status" value="1"/>
</dbReference>
<evidence type="ECO:0000256" key="20">
    <source>
        <dbReference type="PIRSR" id="PIRSR037913-3"/>
    </source>
</evidence>
<feature type="binding site" evidence="20">
    <location>
        <position position="281"/>
    </location>
    <ligand>
        <name>a divalent metal cation</name>
        <dbReference type="ChEBI" id="CHEBI:60240"/>
    </ligand>
</feature>
<feature type="domain" description="Histone deacetylase" evidence="21">
    <location>
        <begin position="49"/>
        <end position="335"/>
    </location>
</feature>
<evidence type="ECO:0000313" key="22">
    <source>
        <dbReference type="EnsemblMetazoa" id="XP_014242807.1"/>
    </source>
</evidence>
<evidence type="ECO:0000256" key="1">
    <source>
        <dbReference type="ARBA" id="ARBA00001968"/>
    </source>
</evidence>
<keyword evidence="8 20" id="KW-0479">Metal-binding</keyword>
<evidence type="ECO:0000256" key="5">
    <source>
        <dbReference type="ARBA" id="ARBA00022454"/>
    </source>
</evidence>
<protein>
    <recommendedName>
        <fullName evidence="17">Histone deacetylase</fullName>
        <ecNumber evidence="17">3.5.1.98</ecNumber>
    </recommendedName>
</protein>
<dbReference type="SUPFAM" id="SSF52768">
    <property type="entry name" value="Arginase/deacetylase"/>
    <property type="match status" value="1"/>
</dbReference>
<dbReference type="PANTHER" id="PTHR10625">
    <property type="entry name" value="HISTONE DEACETYLASE HDAC1-RELATED"/>
    <property type="match status" value="1"/>
</dbReference>
<evidence type="ECO:0000256" key="8">
    <source>
        <dbReference type="ARBA" id="ARBA00022723"/>
    </source>
</evidence>
<keyword evidence="13 17" id="KW-0539">Nucleus</keyword>
<dbReference type="Pfam" id="PF00850">
    <property type="entry name" value="Hist_deacetyl"/>
    <property type="match status" value="1"/>
</dbReference>
<organism evidence="22 23">
    <name type="scientific">Cimex lectularius</name>
    <name type="common">Bed bug</name>
    <name type="synonym">Acanthia lectularia</name>
    <dbReference type="NCBI Taxonomy" id="79782"/>
    <lineage>
        <taxon>Eukaryota</taxon>
        <taxon>Metazoa</taxon>
        <taxon>Ecdysozoa</taxon>
        <taxon>Arthropoda</taxon>
        <taxon>Hexapoda</taxon>
        <taxon>Insecta</taxon>
        <taxon>Pterygota</taxon>
        <taxon>Neoptera</taxon>
        <taxon>Paraneoptera</taxon>
        <taxon>Hemiptera</taxon>
        <taxon>Heteroptera</taxon>
        <taxon>Panheteroptera</taxon>
        <taxon>Cimicomorpha</taxon>
        <taxon>Cimicidae</taxon>
        <taxon>Cimex</taxon>
    </lineage>
</organism>
<comment type="catalytic activity">
    <reaction evidence="14">
        <text>N(6)-acetyl-L-lysyl-[protein] + H2O = L-lysyl-[protein] + acetate</text>
        <dbReference type="Rhea" id="RHEA:58108"/>
        <dbReference type="Rhea" id="RHEA-COMP:9752"/>
        <dbReference type="Rhea" id="RHEA-COMP:10731"/>
        <dbReference type="ChEBI" id="CHEBI:15377"/>
        <dbReference type="ChEBI" id="CHEBI:29969"/>
        <dbReference type="ChEBI" id="CHEBI:30089"/>
        <dbReference type="ChEBI" id="CHEBI:61930"/>
    </reaction>
    <physiologicalReaction direction="left-to-right" evidence="14">
        <dbReference type="Rhea" id="RHEA:58109"/>
    </physiologicalReaction>
</comment>
<dbReference type="AlphaFoldDB" id="A0A8I6RBN8"/>
<dbReference type="GO" id="GO:0005737">
    <property type="term" value="C:cytoplasm"/>
    <property type="evidence" value="ECO:0007669"/>
    <property type="project" value="UniProtKB-SubCell"/>
</dbReference>
<dbReference type="InterPro" id="IPR023801">
    <property type="entry name" value="His_deacetylse_dom"/>
</dbReference>
<evidence type="ECO:0000256" key="4">
    <source>
        <dbReference type="ARBA" id="ARBA00004496"/>
    </source>
</evidence>
<dbReference type="InterPro" id="IPR000286">
    <property type="entry name" value="HDACs"/>
</dbReference>
<evidence type="ECO:0000259" key="21">
    <source>
        <dbReference type="Pfam" id="PF00850"/>
    </source>
</evidence>
<comment type="catalytic activity">
    <reaction evidence="15">
        <text>N(6)-(2E)-butenoyl-L-lysyl-[protein] + H2O = (2E)-2-butenoate + L-lysyl-[protein]</text>
        <dbReference type="Rhea" id="RHEA:69172"/>
        <dbReference type="Rhea" id="RHEA-COMP:9752"/>
        <dbReference type="Rhea" id="RHEA-COMP:13707"/>
        <dbReference type="ChEBI" id="CHEBI:15377"/>
        <dbReference type="ChEBI" id="CHEBI:29969"/>
        <dbReference type="ChEBI" id="CHEBI:35899"/>
        <dbReference type="ChEBI" id="CHEBI:137954"/>
    </reaction>
    <physiologicalReaction direction="left-to-right" evidence="15">
        <dbReference type="Rhea" id="RHEA:69173"/>
    </physiologicalReaction>
</comment>
<accession>A0A8I6RBN8</accession>
<feature type="active site" description="Proton acceptor" evidence="18">
    <location>
        <position position="157"/>
    </location>
</feature>
<evidence type="ECO:0000256" key="15">
    <source>
        <dbReference type="ARBA" id="ARBA00049193"/>
    </source>
</evidence>
<dbReference type="Proteomes" id="UP000494040">
    <property type="component" value="Unassembled WGS sequence"/>
</dbReference>
<evidence type="ECO:0000256" key="17">
    <source>
        <dbReference type="PIRNR" id="PIRNR037913"/>
    </source>
</evidence>
<evidence type="ECO:0000256" key="14">
    <source>
        <dbReference type="ARBA" id="ARBA00049136"/>
    </source>
</evidence>
<keyword evidence="9 17" id="KW-0378">Hydrolase</keyword>
<evidence type="ECO:0000256" key="9">
    <source>
        <dbReference type="ARBA" id="ARBA00022801"/>
    </source>
</evidence>
<name>A0A8I6RBN8_CIMLE</name>
<dbReference type="InterPro" id="IPR023696">
    <property type="entry name" value="Ureohydrolase_dom_sf"/>
</dbReference>
<dbReference type="InterPro" id="IPR037138">
    <property type="entry name" value="His_deacetylse_dom_sf"/>
</dbReference>
<comment type="catalytic activity">
    <reaction evidence="16">
        <text>N(6)-acetyl-L-lysyl-[histone] + H2O = L-lysyl-[histone] + acetate</text>
        <dbReference type="Rhea" id="RHEA:58196"/>
        <dbReference type="Rhea" id="RHEA-COMP:9845"/>
        <dbReference type="Rhea" id="RHEA-COMP:11338"/>
        <dbReference type="ChEBI" id="CHEBI:15377"/>
        <dbReference type="ChEBI" id="CHEBI:29969"/>
        <dbReference type="ChEBI" id="CHEBI:30089"/>
        <dbReference type="ChEBI" id="CHEBI:61930"/>
        <dbReference type="EC" id="3.5.1.98"/>
    </reaction>
    <physiologicalReaction direction="left-to-right" evidence="16">
        <dbReference type="Rhea" id="RHEA:58197"/>
    </physiologicalReaction>
</comment>
<dbReference type="RefSeq" id="XP_014242807.1">
    <property type="nucleotide sequence ID" value="XM_014387321.2"/>
</dbReference>
<evidence type="ECO:0000256" key="12">
    <source>
        <dbReference type="ARBA" id="ARBA00023163"/>
    </source>
</evidence>
<keyword evidence="7" id="KW-0678">Repressor</keyword>
<sequence>MDEDMVVDEDLEENQKKRKRDSFEVDLPQIGYVYDEALGNESSKLPNVSGRAAVVHSLIEVYDLLRNVTVYKCIPATEEELCNFHSSDYISYLKDINKMYTPDDDVELEYGLGYDCPPLDGIYDYCSAIAGSTLTAARALVRNEVEIAINWCGGWHHGQRYEAEGFCYVNDVILGILELRTYYDHILYIDLDVHHGNGVETCFEFTKRVFTLSVHQYEPGFYPGTGKTCDIGFGLGSHHCLNVPFREGIKDGNYCQVFQRVLNEISKAYSMDAVVVQCGADGLSGDPLGGFNLTEKAYGYCLKQIIKLKKPTLVLGGGGYNNANSARCWTYLTSVLIGVELSPDIPEHEYFSLYGPSFELGITPGNRKDLNDKEYLEKMLADISENLKALYDSRL</sequence>
<keyword evidence="10 17" id="KW-0156">Chromatin regulator</keyword>
<comment type="cofactor">
    <cofactor evidence="1">
        <name>a divalent metal cation</name>
        <dbReference type="ChEBI" id="CHEBI:60240"/>
    </cofactor>
</comment>
<feature type="binding site" evidence="20">
    <location>
        <position position="194"/>
    </location>
    <ligand>
        <name>a divalent metal cation</name>
        <dbReference type="ChEBI" id="CHEBI:60240"/>
    </ligand>
</feature>
<reference evidence="22" key="1">
    <citation type="submission" date="2022-01" db="UniProtKB">
        <authorList>
            <consortium name="EnsemblMetazoa"/>
        </authorList>
    </citation>
    <scope>IDENTIFICATION</scope>
</reference>
<keyword evidence="5" id="KW-0158">Chromosome</keyword>
<evidence type="ECO:0000256" key="19">
    <source>
        <dbReference type="PIRSR" id="PIRSR037913-2"/>
    </source>
</evidence>
<feature type="binding site" evidence="19">
    <location>
        <position position="115"/>
    </location>
    <ligand>
        <name>substrate</name>
    </ligand>
</feature>
<comment type="subcellular location">
    <subcellularLocation>
        <location evidence="3">Chromosome</location>
    </subcellularLocation>
    <subcellularLocation>
        <location evidence="4">Cytoplasm</location>
    </subcellularLocation>
    <subcellularLocation>
        <location evidence="2 17">Nucleus</location>
    </subcellularLocation>
</comment>
<comment type="similarity">
    <text evidence="17">Belongs to the histone deacetylase family. HD Type 1 subfamily.</text>
</comment>
<feature type="binding site" evidence="19">
    <location>
        <position position="320"/>
    </location>
    <ligand>
        <name>substrate</name>
    </ligand>
</feature>
<dbReference type="GO" id="GO:0141221">
    <property type="term" value="F:histone deacetylase activity, hydrolytic mechanism"/>
    <property type="evidence" value="ECO:0007669"/>
    <property type="project" value="UniProtKB-EC"/>
</dbReference>
<dbReference type="GO" id="GO:0005694">
    <property type="term" value="C:chromosome"/>
    <property type="evidence" value="ECO:0007669"/>
    <property type="project" value="UniProtKB-SubCell"/>
</dbReference>
<dbReference type="KEGG" id="clec:106662884"/>
<dbReference type="OrthoDB" id="73273at2759"/>
<keyword evidence="6" id="KW-0963">Cytoplasm</keyword>
<dbReference type="Gene3D" id="3.40.800.20">
    <property type="entry name" value="Histone deacetylase domain"/>
    <property type="match status" value="1"/>
</dbReference>
<evidence type="ECO:0000256" key="2">
    <source>
        <dbReference type="ARBA" id="ARBA00004123"/>
    </source>
</evidence>
<dbReference type="InterPro" id="IPR003084">
    <property type="entry name" value="HDAC_I/II"/>
</dbReference>
<evidence type="ECO:0000256" key="10">
    <source>
        <dbReference type="ARBA" id="ARBA00022853"/>
    </source>
</evidence>